<dbReference type="GO" id="GO:0005886">
    <property type="term" value="C:plasma membrane"/>
    <property type="evidence" value="ECO:0007669"/>
    <property type="project" value="TreeGrafter"/>
</dbReference>
<dbReference type="PANTHER" id="PTHR22600:SF3">
    <property type="entry name" value="BETA-HEXOSAMINIDASE FDL-RELATED"/>
    <property type="match status" value="1"/>
</dbReference>
<evidence type="ECO:0000313" key="11">
    <source>
        <dbReference type="Proteomes" id="UP000791440"/>
    </source>
</evidence>
<feature type="domain" description="Glycoside hydrolase family 20 catalytic" evidence="8">
    <location>
        <begin position="791"/>
        <end position="853"/>
    </location>
</feature>
<feature type="transmembrane region" description="Helical" evidence="7">
    <location>
        <begin position="312"/>
        <end position="338"/>
    </location>
</feature>
<keyword evidence="11" id="KW-1185">Reference proteome</keyword>
<comment type="caution">
    <text evidence="10">The sequence shown here is derived from an EMBL/GenBank/DDBJ whole genome shotgun (WGS) entry which is preliminary data.</text>
</comment>
<dbReference type="GO" id="GO:0016231">
    <property type="term" value="F:beta-N-acetylglucosaminidase activity"/>
    <property type="evidence" value="ECO:0007669"/>
    <property type="project" value="TreeGrafter"/>
</dbReference>
<sequence>MFSDEASCSDCKLELIENKWAEILLKWINKCVSPPMKATQLNARNLVDIIDRYKNDICADDVDKAILCTDDIEPFIKYKYPILRLRYLCEIEDLPKKLYIMTTVLLFHCCCNSRTGEVDADICDQMDEVEQEIILKFCERLSDMEVTVNNVERAVTDAFELVANIKALPPSQPEKMPESDSLDSLISESPINISYTDNLPTDIKFKSSVTVLPSAVTDTSTYSDVAEHHTKYIEREGEKEMFDGQDLNIFKVEKDDELEKDSSEIKPRCQPDCDCTRCSAEGPCCGDPGSSMKECDQPAPEDVKVVQFEFNWVMYSIIVGVVMMLILVIVLSTATFFTEDVKTIDIERLVVEARIYLPNAWQCVNSLCQKMYQPIYVDNVYTSHSRCVLICMGPQLWPYPIGYTYFSKQIAALATNKLEYKFQSVPSETVHQYLAEAFKLFIAELAKLERIATSTNETKDLVVRKMNIQIDVEADQDPRLRLNTEEAYSLKIELVKNQVMIKVSSASFCGVRHGLETLTQLILLDQTTGYLITLTKVVIKDAPSYKYRGLMIDTGRNYIPVNDLMRTIDGMSSCKLNTFHWRISDVTSFPLYLPKLPQLFEYGGYDRSKVYTKDDVKTLVKRAKIRGIRVVIEVAAPGPVGRPWSWSSDVSCPIKNKDNFTCDNHLCLRMKMKDSLLDVLQIIYSEILEMTNIDDVFHLSDGIFSLSNCYLLIEEREGFLDKALDRLKIANKGFLPTLPVIWFTTHLTRDFEAKTWERLGVQLNEWQPSSDQYLGKFKVIHSSKWDLSCEMKKQRCRRYRTWQEMYGWKSWRNIEVFTIEGGETILWTDLVDTSNLDNHLWPRAAAVAERLWSDIVINSSASGPVYVRLDHQRWRMLLRGVKVQPVWPVWCSFNPGSCLSKLR</sequence>
<protein>
    <recommendedName>
        <fullName evidence="3">beta-N-acetylhexosaminidase</fullName>
        <ecNumber evidence="3">3.2.1.52</ecNumber>
    </recommendedName>
</protein>
<dbReference type="Gene3D" id="3.20.20.80">
    <property type="entry name" value="Glycosidases"/>
    <property type="match status" value="1"/>
</dbReference>
<dbReference type="PRINTS" id="PR00738">
    <property type="entry name" value="GLHYDRLASE20"/>
</dbReference>
<dbReference type="Gene3D" id="3.30.379.10">
    <property type="entry name" value="Chitobiase/beta-hexosaminidase domain 2-like"/>
    <property type="match status" value="1"/>
</dbReference>
<dbReference type="SUPFAM" id="SSF55545">
    <property type="entry name" value="beta-N-acetylhexosaminidase-like domain"/>
    <property type="match status" value="1"/>
</dbReference>
<evidence type="ECO:0000259" key="8">
    <source>
        <dbReference type="Pfam" id="PF00728"/>
    </source>
</evidence>
<feature type="domain" description="Beta-hexosaminidase eukaryotic type N-terminal" evidence="9">
    <location>
        <begin position="396"/>
        <end position="521"/>
    </location>
</feature>
<keyword evidence="5" id="KW-0325">Glycoprotein</keyword>
<dbReference type="SUPFAM" id="SSF51445">
    <property type="entry name" value="(Trans)glycosidases"/>
    <property type="match status" value="1"/>
</dbReference>
<feature type="domain" description="Glycoside hydrolase family 20 catalytic" evidence="8">
    <location>
        <begin position="545"/>
        <end position="699"/>
    </location>
</feature>
<evidence type="ECO:0000256" key="5">
    <source>
        <dbReference type="ARBA" id="ARBA00023180"/>
    </source>
</evidence>
<dbReference type="Pfam" id="PF00728">
    <property type="entry name" value="Glyco_hydro_20"/>
    <property type="match status" value="2"/>
</dbReference>
<organism evidence="10 11">
    <name type="scientific">Manduca sexta</name>
    <name type="common">Tobacco hawkmoth</name>
    <name type="synonym">Tobacco hornworm</name>
    <dbReference type="NCBI Taxonomy" id="7130"/>
    <lineage>
        <taxon>Eukaryota</taxon>
        <taxon>Metazoa</taxon>
        <taxon>Ecdysozoa</taxon>
        <taxon>Arthropoda</taxon>
        <taxon>Hexapoda</taxon>
        <taxon>Insecta</taxon>
        <taxon>Pterygota</taxon>
        <taxon>Neoptera</taxon>
        <taxon>Endopterygota</taxon>
        <taxon>Lepidoptera</taxon>
        <taxon>Glossata</taxon>
        <taxon>Ditrysia</taxon>
        <taxon>Bombycoidea</taxon>
        <taxon>Sphingidae</taxon>
        <taxon>Sphinginae</taxon>
        <taxon>Sphingini</taxon>
        <taxon>Manduca</taxon>
    </lineage>
</organism>
<dbReference type="GO" id="GO:0005975">
    <property type="term" value="P:carbohydrate metabolic process"/>
    <property type="evidence" value="ECO:0007669"/>
    <property type="project" value="InterPro"/>
</dbReference>
<dbReference type="GO" id="GO:0030203">
    <property type="term" value="P:glycosaminoglycan metabolic process"/>
    <property type="evidence" value="ECO:0007669"/>
    <property type="project" value="TreeGrafter"/>
</dbReference>
<dbReference type="EMBL" id="JH668828">
    <property type="protein sequence ID" value="KAG6462278.1"/>
    <property type="molecule type" value="Genomic_DNA"/>
</dbReference>
<dbReference type="InterPro" id="IPR029019">
    <property type="entry name" value="HEX_eukaryotic_N"/>
</dbReference>
<comment type="catalytic activity">
    <reaction evidence="1">
        <text>Hydrolysis of terminal non-reducing N-acetyl-D-hexosamine residues in N-acetyl-beta-D-hexosaminides.</text>
        <dbReference type="EC" id="3.2.1.52"/>
    </reaction>
</comment>
<proteinExistence type="inferred from homology"/>
<evidence type="ECO:0000313" key="10">
    <source>
        <dbReference type="EMBL" id="KAG6462278.1"/>
    </source>
</evidence>
<dbReference type="OrthoDB" id="428480at2759"/>
<keyword evidence="7" id="KW-0472">Membrane</keyword>
<evidence type="ECO:0000256" key="6">
    <source>
        <dbReference type="ARBA" id="ARBA00023295"/>
    </source>
</evidence>
<reference evidence="10" key="1">
    <citation type="journal article" date="2016" name="Insect Biochem. Mol. Biol.">
        <title>Multifaceted biological insights from a draft genome sequence of the tobacco hornworm moth, Manduca sexta.</title>
        <authorList>
            <person name="Kanost M.R."/>
            <person name="Arrese E.L."/>
            <person name="Cao X."/>
            <person name="Chen Y.R."/>
            <person name="Chellapilla S."/>
            <person name="Goldsmith M.R."/>
            <person name="Grosse-Wilde E."/>
            <person name="Heckel D.G."/>
            <person name="Herndon N."/>
            <person name="Jiang H."/>
            <person name="Papanicolaou A."/>
            <person name="Qu J."/>
            <person name="Soulages J.L."/>
            <person name="Vogel H."/>
            <person name="Walters J."/>
            <person name="Waterhouse R.M."/>
            <person name="Ahn S.J."/>
            <person name="Almeida F.C."/>
            <person name="An C."/>
            <person name="Aqrawi P."/>
            <person name="Bretschneider A."/>
            <person name="Bryant W.B."/>
            <person name="Bucks S."/>
            <person name="Chao H."/>
            <person name="Chevignon G."/>
            <person name="Christen J.M."/>
            <person name="Clarke D.F."/>
            <person name="Dittmer N.T."/>
            <person name="Ferguson L.C.F."/>
            <person name="Garavelou S."/>
            <person name="Gordon K.H.J."/>
            <person name="Gunaratna R.T."/>
            <person name="Han Y."/>
            <person name="Hauser F."/>
            <person name="He Y."/>
            <person name="Heidel-Fischer H."/>
            <person name="Hirsh A."/>
            <person name="Hu Y."/>
            <person name="Jiang H."/>
            <person name="Kalra D."/>
            <person name="Klinner C."/>
            <person name="Konig C."/>
            <person name="Kovar C."/>
            <person name="Kroll A.R."/>
            <person name="Kuwar S.S."/>
            <person name="Lee S.L."/>
            <person name="Lehman R."/>
            <person name="Li K."/>
            <person name="Li Z."/>
            <person name="Liang H."/>
            <person name="Lovelace S."/>
            <person name="Lu Z."/>
            <person name="Mansfield J.H."/>
            <person name="McCulloch K.J."/>
            <person name="Mathew T."/>
            <person name="Morton B."/>
            <person name="Muzny D.M."/>
            <person name="Neunemann D."/>
            <person name="Ongeri F."/>
            <person name="Pauchet Y."/>
            <person name="Pu L.L."/>
            <person name="Pyrousis I."/>
            <person name="Rao X.J."/>
            <person name="Redding A."/>
            <person name="Roesel C."/>
            <person name="Sanchez-Gracia A."/>
            <person name="Schaack S."/>
            <person name="Shukla A."/>
            <person name="Tetreau G."/>
            <person name="Wang Y."/>
            <person name="Xiong G.H."/>
            <person name="Traut W."/>
            <person name="Walsh T.K."/>
            <person name="Worley K.C."/>
            <person name="Wu D."/>
            <person name="Wu W."/>
            <person name="Wu Y.Q."/>
            <person name="Zhang X."/>
            <person name="Zou Z."/>
            <person name="Zucker H."/>
            <person name="Briscoe A.D."/>
            <person name="Burmester T."/>
            <person name="Clem R.J."/>
            <person name="Feyereisen R."/>
            <person name="Grimmelikhuijzen C.J.P."/>
            <person name="Hamodrakas S.J."/>
            <person name="Hansson B.S."/>
            <person name="Huguet E."/>
            <person name="Jermiin L.S."/>
            <person name="Lan Q."/>
            <person name="Lehman H.K."/>
            <person name="Lorenzen M."/>
            <person name="Merzendorfer H."/>
            <person name="Michalopoulos I."/>
            <person name="Morton D.B."/>
            <person name="Muthukrishnan S."/>
            <person name="Oakeshott J.G."/>
            <person name="Palmer W."/>
            <person name="Park Y."/>
            <person name="Passarelli A.L."/>
            <person name="Rozas J."/>
            <person name="Schwartz L.M."/>
            <person name="Smith W."/>
            <person name="Southgate A."/>
            <person name="Vilcinskas A."/>
            <person name="Vogt R."/>
            <person name="Wang P."/>
            <person name="Werren J."/>
            <person name="Yu X.Q."/>
            <person name="Zhou J.J."/>
            <person name="Brown S.J."/>
            <person name="Scherer S.E."/>
            <person name="Richards S."/>
            <person name="Blissard G.W."/>
        </authorList>
    </citation>
    <scope>NUCLEOTIDE SEQUENCE</scope>
</reference>
<keyword evidence="7" id="KW-1133">Transmembrane helix</keyword>
<evidence type="ECO:0000256" key="7">
    <source>
        <dbReference type="SAM" id="Phobius"/>
    </source>
</evidence>
<name>A0A921ZRX2_MANSE</name>
<evidence type="ECO:0000256" key="4">
    <source>
        <dbReference type="ARBA" id="ARBA00022801"/>
    </source>
</evidence>
<dbReference type="Pfam" id="PF14845">
    <property type="entry name" value="Glycohydro_20b2"/>
    <property type="match status" value="1"/>
</dbReference>
<dbReference type="EMBL" id="JH668828">
    <property type="protein sequence ID" value="KAG6462277.1"/>
    <property type="molecule type" value="Genomic_DNA"/>
</dbReference>
<evidence type="ECO:0000256" key="2">
    <source>
        <dbReference type="ARBA" id="ARBA00006285"/>
    </source>
</evidence>
<dbReference type="PANTHER" id="PTHR22600">
    <property type="entry name" value="BETA-HEXOSAMINIDASE"/>
    <property type="match status" value="1"/>
</dbReference>
<keyword evidence="4" id="KW-0378">Hydrolase</keyword>
<dbReference type="AlphaFoldDB" id="A0A921ZRX2"/>
<dbReference type="InterPro" id="IPR029018">
    <property type="entry name" value="Hex-like_dom2"/>
</dbReference>
<evidence type="ECO:0000256" key="3">
    <source>
        <dbReference type="ARBA" id="ARBA00012663"/>
    </source>
</evidence>
<evidence type="ECO:0000256" key="1">
    <source>
        <dbReference type="ARBA" id="ARBA00001231"/>
    </source>
</evidence>
<evidence type="ECO:0000259" key="9">
    <source>
        <dbReference type="Pfam" id="PF14845"/>
    </source>
</evidence>
<accession>A0A921ZRX2</accession>
<dbReference type="InterPro" id="IPR015883">
    <property type="entry name" value="Glyco_hydro_20_cat"/>
</dbReference>
<dbReference type="Proteomes" id="UP000791440">
    <property type="component" value="Unassembled WGS sequence"/>
</dbReference>
<reference evidence="10" key="2">
    <citation type="submission" date="2020-12" db="EMBL/GenBank/DDBJ databases">
        <authorList>
            <person name="Kanost M."/>
        </authorList>
    </citation>
    <scope>NUCLEOTIDE SEQUENCE</scope>
</reference>
<dbReference type="InterPro" id="IPR025705">
    <property type="entry name" value="Beta_hexosaminidase_sua/sub"/>
</dbReference>
<gene>
    <name evidence="10" type="ORF">O3G_MSEX013157</name>
</gene>
<comment type="similarity">
    <text evidence="2">Belongs to the glycosyl hydrolase 20 family.</text>
</comment>
<dbReference type="EC" id="3.2.1.52" evidence="3"/>
<keyword evidence="7" id="KW-0812">Transmembrane</keyword>
<keyword evidence="6" id="KW-0326">Glycosidase</keyword>
<dbReference type="InterPro" id="IPR017853">
    <property type="entry name" value="GH"/>
</dbReference>